<dbReference type="Gene3D" id="3.30.200.20">
    <property type="entry name" value="Phosphorylase Kinase, domain 1"/>
    <property type="match status" value="1"/>
</dbReference>
<keyword evidence="3" id="KW-0808">Transferase</keyword>
<dbReference type="GO" id="GO:0005524">
    <property type="term" value="F:ATP binding"/>
    <property type="evidence" value="ECO:0007669"/>
    <property type="project" value="InterPro"/>
</dbReference>
<dbReference type="VEuPathDB" id="ToxoDB:EAH_00000120"/>
<dbReference type="InterPro" id="IPR000719">
    <property type="entry name" value="Prot_kinase_dom"/>
</dbReference>
<keyword evidence="3" id="KW-0418">Kinase</keyword>
<evidence type="ECO:0000259" key="2">
    <source>
        <dbReference type="PROSITE" id="PS50011"/>
    </source>
</evidence>
<dbReference type="GeneID" id="25268082"/>
<sequence length="310" mass="33508">MLQSLWKSISSWGDLPTNFPYTLGSAIPYGFELPGGFVQFSATSTKQQTSAAAEATGRQHPILDALLNPGNASQVSVFALKRAKQQSPPFKGNGAVSQHTFDQAKNHFAKCKTLLHPNLLKVLATYETSNALYIVTECCFSLVHVVHLSRQQQQQQDLAAKRPPSLPQQQKCGPPTAPINEMSDFTRKAEAAAVAAAEVAANTCWNFLELAESISFLHDQCKLVHGEVSPFSIFVTPHVQAQSRDGNHQGPLQDLHQTILTDGGFAPCLPGGMSVFGTLIAPAGLYGLSEVMLFPVVSQLVLAMQRSTRP</sequence>
<evidence type="ECO:0000256" key="1">
    <source>
        <dbReference type="SAM" id="MobiDB-lite"/>
    </source>
</evidence>
<evidence type="ECO:0000313" key="4">
    <source>
        <dbReference type="Proteomes" id="UP000018050"/>
    </source>
</evidence>
<dbReference type="InterPro" id="IPR011009">
    <property type="entry name" value="Kinase-like_dom_sf"/>
</dbReference>
<keyword evidence="4" id="KW-1185">Reference proteome</keyword>
<dbReference type="PANTHER" id="PTHR12984">
    <property type="entry name" value="SCY1-RELATED S/T PROTEIN KINASE-LIKE"/>
    <property type="match status" value="1"/>
</dbReference>
<dbReference type="SUPFAM" id="SSF56112">
    <property type="entry name" value="Protein kinase-like (PK-like)"/>
    <property type="match status" value="1"/>
</dbReference>
<dbReference type="RefSeq" id="XP_013253327.1">
    <property type="nucleotide sequence ID" value="XM_013397873.1"/>
</dbReference>
<gene>
    <name evidence="3" type="ORF">EAH_00000120</name>
</gene>
<dbReference type="Proteomes" id="UP000018050">
    <property type="component" value="Unassembled WGS sequence"/>
</dbReference>
<name>U6G732_EIMAC</name>
<dbReference type="AlphaFoldDB" id="U6G732"/>
<dbReference type="Gene3D" id="1.10.510.10">
    <property type="entry name" value="Transferase(Phosphotransferase) domain 1"/>
    <property type="match status" value="1"/>
</dbReference>
<protein>
    <submittedName>
        <fullName evidence="3">SCY kinase (Incomplete catalytic triad), putative</fullName>
    </submittedName>
</protein>
<dbReference type="InterPro" id="IPR051177">
    <property type="entry name" value="CIK-Related_Protein"/>
</dbReference>
<dbReference type="EMBL" id="HG670307">
    <property type="protein sequence ID" value="CDI76031.1"/>
    <property type="molecule type" value="Genomic_DNA"/>
</dbReference>
<dbReference type="GO" id="GO:0004672">
    <property type="term" value="F:protein kinase activity"/>
    <property type="evidence" value="ECO:0007669"/>
    <property type="project" value="InterPro"/>
</dbReference>
<feature type="region of interest" description="Disordered" evidence="1">
    <location>
        <begin position="155"/>
        <end position="177"/>
    </location>
</feature>
<dbReference type="PANTHER" id="PTHR12984:SF3">
    <property type="entry name" value="N-TERMINAL KINASE-LIKE PROTEIN"/>
    <property type="match status" value="1"/>
</dbReference>
<evidence type="ECO:0000313" key="3">
    <source>
        <dbReference type="EMBL" id="CDI76031.1"/>
    </source>
</evidence>
<reference evidence="3" key="2">
    <citation type="submission" date="2013-10" db="EMBL/GenBank/DDBJ databases">
        <authorList>
            <person name="Aslett M."/>
        </authorList>
    </citation>
    <scope>NUCLEOTIDE SEQUENCE</scope>
    <source>
        <strain evidence="3">Houghton</strain>
    </source>
</reference>
<dbReference type="OrthoDB" id="447103at2759"/>
<accession>U6G732</accession>
<dbReference type="PROSITE" id="PS50011">
    <property type="entry name" value="PROTEIN_KINASE_DOM"/>
    <property type="match status" value="1"/>
</dbReference>
<proteinExistence type="predicted"/>
<feature type="domain" description="Protein kinase" evidence="2">
    <location>
        <begin position="29"/>
        <end position="310"/>
    </location>
</feature>
<reference evidence="3" key="1">
    <citation type="submission" date="2013-10" db="EMBL/GenBank/DDBJ databases">
        <title>Genomic analysis of the causative agents of coccidiosis in chickens.</title>
        <authorList>
            <person name="Reid A.J."/>
            <person name="Blake D."/>
            <person name="Billington K."/>
            <person name="Browne H."/>
            <person name="Dunn M."/>
            <person name="Hung S."/>
            <person name="Kawahara F."/>
            <person name="Miranda-Saavedra D."/>
            <person name="Mourier T."/>
            <person name="Nagra H."/>
            <person name="Otto T.D."/>
            <person name="Rawlings N."/>
            <person name="Sanchez A."/>
            <person name="Sanders M."/>
            <person name="Subramaniam C."/>
            <person name="Tay Y."/>
            <person name="Dear P."/>
            <person name="Doerig C."/>
            <person name="Gruber A."/>
            <person name="Parkinson J."/>
            <person name="Shirley M."/>
            <person name="Wan K.L."/>
            <person name="Berriman M."/>
            <person name="Tomley F."/>
            <person name="Pain A."/>
        </authorList>
    </citation>
    <scope>NUCLEOTIDE SEQUENCE</scope>
    <source>
        <strain evidence="3">Houghton</strain>
    </source>
</reference>
<organism evidence="3 4">
    <name type="scientific">Eimeria acervulina</name>
    <name type="common">Coccidian parasite</name>
    <dbReference type="NCBI Taxonomy" id="5801"/>
    <lineage>
        <taxon>Eukaryota</taxon>
        <taxon>Sar</taxon>
        <taxon>Alveolata</taxon>
        <taxon>Apicomplexa</taxon>
        <taxon>Conoidasida</taxon>
        <taxon>Coccidia</taxon>
        <taxon>Eucoccidiorida</taxon>
        <taxon>Eimeriorina</taxon>
        <taxon>Eimeriidae</taxon>
        <taxon>Eimeria</taxon>
    </lineage>
</organism>